<name>A0ABU8XQ42_9PROT</name>
<keyword evidence="3" id="KW-1185">Reference proteome</keyword>
<protein>
    <submittedName>
        <fullName evidence="2">PPC domain-containing DNA-binding protein</fullName>
    </submittedName>
</protein>
<evidence type="ECO:0000259" key="1">
    <source>
        <dbReference type="PROSITE" id="PS51742"/>
    </source>
</evidence>
<feature type="domain" description="PPC" evidence="1">
    <location>
        <begin position="10"/>
        <end position="146"/>
    </location>
</feature>
<dbReference type="PANTHER" id="PTHR34988:SF1">
    <property type="entry name" value="DNA-BINDING PROTEIN"/>
    <property type="match status" value="1"/>
</dbReference>
<dbReference type="Gene3D" id="3.30.1330.80">
    <property type="entry name" value="Hypothetical protein, similar to alpha- acetolactate decarboxylase, domain 2"/>
    <property type="match status" value="1"/>
</dbReference>
<dbReference type="InterPro" id="IPR025707">
    <property type="entry name" value="DNA_bp_PD1"/>
</dbReference>
<proteinExistence type="predicted"/>
<organism evidence="2 3">
    <name type="scientific">Benzoatithermus flavus</name>
    <dbReference type="NCBI Taxonomy" id="3108223"/>
    <lineage>
        <taxon>Bacteria</taxon>
        <taxon>Pseudomonadati</taxon>
        <taxon>Pseudomonadota</taxon>
        <taxon>Alphaproteobacteria</taxon>
        <taxon>Geminicoccales</taxon>
        <taxon>Geminicoccaceae</taxon>
        <taxon>Benzoatithermus</taxon>
    </lineage>
</organism>
<dbReference type="GO" id="GO:0003677">
    <property type="term" value="F:DNA binding"/>
    <property type="evidence" value="ECO:0007669"/>
    <property type="project" value="UniProtKB-KW"/>
</dbReference>
<dbReference type="SUPFAM" id="SSF117856">
    <property type="entry name" value="AF0104/ALDC/Ptd012-like"/>
    <property type="match status" value="1"/>
</dbReference>
<keyword evidence="2" id="KW-0238">DNA-binding</keyword>
<sequence length="146" mass="15756">MKCRLLDTSPSGLRTLVAVFDTGDEVMAGLKELATKEKLTAAQLSAIGAFVKAELAYFDWDKKQYQPIRVDEQVEVASMLGDIGVDDGGAPALHVHLVLGRRDGSAVAGHLVEATVRPTLEVVITETPAHLHRRQDPATGLALIRF</sequence>
<dbReference type="EMBL" id="JBBLZC010000007">
    <property type="protein sequence ID" value="MEK0083331.1"/>
    <property type="molecule type" value="Genomic_DNA"/>
</dbReference>
<dbReference type="Proteomes" id="UP001375743">
    <property type="component" value="Unassembled WGS sequence"/>
</dbReference>
<dbReference type="PIRSF" id="PIRSF016702">
    <property type="entry name" value="DNA_bp_PD1"/>
    <property type="match status" value="1"/>
</dbReference>
<dbReference type="PANTHER" id="PTHR34988">
    <property type="entry name" value="PROTEIN, PUTATIVE-RELATED"/>
    <property type="match status" value="1"/>
</dbReference>
<evidence type="ECO:0000313" key="3">
    <source>
        <dbReference type="Proteomes" id="UP001375743"/>
    </source>
</evidence>
<dbReference type="Pfam" id="PF03479">
    <property type="entry name" value="PCC"/>
    <property type="match status" value="1"/>
</dbReference>
<evidence type="ECO:0000313" key="2">
    <source>
        <dbReference type="EMBL" id="MEK0083331.1"/>
    </source>
</evidence>
<dbReference type="InterPro" id="IPR005175">
    <property type="entry name" value="PPC_dom"/>
</dbReference>
<dbReference type="CDD" id="cd11378">
    <property type="entry name" value="DUF296"/>
    <property type="match status" value="1"/>
</dbReference>
<reference evidence="2 3" key="1">
    <citation type="submission" date="2024-01" db="EMBL/GenBank/DDBJ databases">
        <title>Multi-omics insights into the function and evolution of sodium benzoate biodegradation pathways in Benzoatithermus flavus gen. nov., sp. nov. from hot spring.</title>
        <authorList>
            <person name="Hu C.-J."/>
            <person name="Li W.-J."/>
        </authorList>
    </citation>
    <scope>NUCLEOTIDE SEQUENCE [LARGE SCALE GENOMIC DNA]</scope>
    <source>
        <strain evidence="2 3">SYSU G07066</strain>
    </source>
</reference>
<dbReference type="PROSITE" id="PS51742">
    <property type="entry name" value="PPC"/>
    <property type="match status" value="1"/>
</dbReference>
<comment type="caution">
    <text evidence="2">The sequence shown here is derived from an EMBL/GenBank/DDBJ whole genome shotgun (WGS) entry which is preliminary data.</text>
</comment>
<dbReference type="RefSeq" id="WP_418159174.1">
    <property type="nucleotide sequence ID" value="NZ_JBBLZC010000007.1"/>
</dbReference>
<accession>A0ABU8XQ42</accession>
<gene>
    <name evidence="2" type="ORF">U1T56_09205</name>
</gene>